<dbReference type="Pfam" id="PF00400">
    <property type="entry name" value="WD40"/>
    <property type="match status" value="1"/>
</dbReference>
<dbReference type="GO" id="GO:0030992">
    <property type="term" value="C:intraciliary transport particle B"/>
    <property type="evidence" value="ECO:0007669"/>
    <property type="project" value="TreeGrafter"/>
</dbReference>
<dbReference type="Proteomes" id="UP001208570">
    <property type="component" value="Unassembled WGS sequence"/>
</dbReference>
<keyword evidence="4" id="KW-0677">Repeat</keyword>
<keyword evidence="5" id="KW-0802">TPR repeat</keyword>
<proteinExistence type="inferred from homology"/>
<evidence type="ECO:0000259" key="9">
    <source>
        <dbReference type="Pfam" id="PF23387"/>
    </source>
</evidence>
<evidence type="ECO:0000256" key="3">
    <source>
        <dbReference type="ARBA" id="ARBA00022574"/>
    </source>
</evidence>
<dbReference type="GO" id="GO:0042073">
    <property type="term" value="P:intraciliary transport"/>
    <property type="evidence" value="ECO:0007669"/>
    <property type="project" value="TreeGrafter"/>
</dbReference>
<dbReference type="InterPro" id="IPR001680">
    <property type="entry name" value="WD40_rpt"/>
</dbReference>
<evidence type="ECO:0000313" key="12">
    <source>
        <dbReference type="Proteomes" id="UP001208570"/>
    </source>
</evidence>
<evidence type="ECO:0000256" key="1">
    <source>
        <dbReference type="ARBA" id="ARBA00004138"/>
    </source>
</evidence>
<comment type="caution">
    <text evidence="11">The sequence shown here is derived from an EMBL/GenBank/DDBJ whole genome shotgun (WGS) entry which is preliminary data.</text>
</comment>
<dbReference type="FunFam" id="1.25.40.470:FF:000008">
    <property type="entry name" value="Intraflagellar transport protein 172 homolog"/>
    <property type="match status" value="1"/>
</dbReference>
<dbReference type="Pfam" id="PF24762">
    <property type="entry name" value="TPR_IF140-IFT172"/>
    <property type="match status" value="1"/>
</dbReference>
<gene>
    <name evidence="11" type="ORF">LSH36_13g15000</name>
</gene>
<dbReference type="FunFam" id="2.130.10.10:FF:002910">
    <property type="entry name" value="Predicted protein"/>
    <property type="match status" value="1"/>
</dbReference>
<sequence>MKLKYIKTLQPPQEGADKICAMAWSPNNKKLAVCTNDRVILLFDEHGERRDKFATKPVDQRFGKKSYIVKGIAFSPDSTKLAIGQSDKIIFVYKMGDGWSDKKTICNKFIQQSAVTCLIWLPEQQIIFGTADGKVRVANVKTNKSSTIYNTESYVVAVTSNVSGKGILSGHADGSIVRFFFDDEGSGDSQGKLCVHPCPPYALAWATNSILAAGCDKRIFAYQRDGRIMQQFDYSREDDEHEFTVAECSPGGQSIVVGSFDRLRVFNWSPHKGMFDEDQPKEISNLYTITTLAWKKDGSKLTAGTLCGGVELFDCCLKKTIYRNKFEMTYTGLSQVIVKNLADGSQIMLKSFYGYEIDEVKIMGNDKYLIAHTSDTMMVGDLINNKISEVVLTEFVSPHLLSVRINERKQREVGPNKKMAYLIDLKTIAIVDLVTGSTLGHVTNDSKIDWLELNETGKYLLFRDKRLKLHLYDIASENCLTVLNYCTYVQWVPGSDVVVAQNRGNLCVWYNIDAPEKMNMSPIKEGVSTVSYTLDAGMIEFGTAIDDGNYWRAVAFLESLEMTEETEAMWKTLSKLAMENQQLLIAERCYAAIGDVSKARYLHETNKIAEKASKTMSDGFKHYKVRARMAILEKNFKLAESIYLEQNLIDEAMAMYQQMHKWEEALDLAEAKGHPELDNLRHNYYQWLMDTHQEGKAAELKEREGDYMAAINLYMKAGMPARAARLVANHEELADNADLVNRIANALIKGEMYERAGDLYEKIRKYQEALQCYRRGDAFRRAVELARHAYPQDVVKLEEEWGDYLVQQKQLDAAINHFIEAGGTMKAVDAAILSRQWNKAVQILEVVKDDPTCKKYYKKIAHHYANMAEKYFVEAGCTKEAIDMYNNAGKWEEAHRLASTCMKREEVAGLYIRQAQKLESEDLAITMYKRQKMYTDMIRLVKQYHQDLVPDTHLHLARELEAENNFRQAEHHYLQAGDWKAAVNMYRSNDMWEEAYRVAKASGGQTAAKQVAYLWAKNLGGDSAVKLLTKFGLLESAVDYAAENCAFDFAFDLAKTAMKNKMPDIHLKYAMFLEDEGKFREAEMEFIKASKPKEAVLMYVHNQDWDSAQRVAEEHDPDSVSDVLVGQARFAFEQKEFQKAESFLLRAQRPELAVKYYKEAGMWQDALRVCKEYIPHKLQALQDEYEKEMMSRSTRGAETLINQAKEWEASGEYQRAVECYVKVTNKITQDVSILEKCWVKAAAIALKFLAQDKAMQVVQHVGPKLVEIKKCNPAAEMYLQVDMIKEAIDAFIEGEEWNKAKKVAKELEPRYESYVDEKYKEYLKTQGKVDALATVDVVAGIDMHSMIWLQIKLASRTPNIVSVKRFCVCVCVCVCVHKRT</sequence>
<evidence type="ECO:0000256" key="4">
    <source>
        <dbReference type="ARBA" id="ARBA00022737"/>
    </source>
</evidence>
<evidence type="ECO:0000256" key="8">
    <source>
        <dbReference type="ARBA" id="ARBA00038130"/>
    </source>
</evidence>
<evidence type="ECO:0000256" key="2">
    <source>
        <dbReference type="ARBA" id="ARBA00022473"/>
    </source>
</evidence>
<dbReference type="FunFam" id="1.25.40.470:FF:000012">
    <property type="entry name" value="intraflagellar transport protein 172 homolog"/>
    <property type="match status" value="1"/>
</dbReference>
<dbReference type="InterPro" id="IPR019734">
    <property type="entry name" value="TPR_rpt"/>
</dbReference>
<keyword evidence="3" id="KW-0853">WD repeat</keyword>
<dbReference type="InterPro" id="IPR015943">
    <property type="entry name" value="WD40/YVTN_repeat-like_dom_sf"/>
</dbReference>
<evidence type="ECO:0000313" key="11">
    <source>
        <dbReference type="EMBL" id="KAK2168930.1"/>
    </source>
</evidence>
<dbReference type="Pfam" id="PF23387">
    <property type="entry name" value="TPR_IFT80_172"/>
    <property type="match status" value="1"/>
</dbReference>
<dbReference type="PANTHER" id="PTHR15722">
    <property type="entry name" value="IFT140/172-RELATED"/>
    <property type="match status" value="1"/>
</dbReference>
<dbReference type="Gene3D" id="2.130.10.10">
    <property type="entry name" value="YVTN repeat-like/Quinoprotein amine dehydrogenase"/>
    <property type="match status" value="2"/>
</dbReference>
<reference evidence="11" key="1">
    <citation type="journal article" date="2023" name="Mol. Biol. Evol.">
        <title>Third-Generation Sequencing Reveals the Adaptive Role of the Epigenome in Three Deep-Sea Polychaetes.</title>
        <authorList>
            <person name="Perez M."/>
            <person name="Aroh O."/>
            <person name="Sun Y."/>
            <person name="Lan Y."/>
            <person name="Juniper S.K."/>
            <person name="Young C.R."/>
            <person name="Angers B."/>
            <person name="Qian P.Y."/>
        </authorList>
    </citation>
    <scope>NUCLEOTIDE SEQUENCE</scope>
    <source>
        <strain evidence="11">P08H-3</strain>
    </source>
</reference>
<dbReference type="InterPro" id="IPR011990">
    <property type="entry name" value="TPR-like_helical_dom_sf"/>
</dbReference>
<keyword evidence="12" id="KW-1185">Reference proteome</keyword>
<dbReference type="EMBL" id="JAODUP010000013">
    <property type="protein sequence ID" value="KAK2168930.1"/>
    <property type="molecule type" value="Genomic_DNA"/>
</dbReference>
<dbReference type="Gene3D" id="1.25.40.470">
    <property type="match status" value="4"/>
</dbReference>
<dbReference type="SMART" id="SM00320">
    <property type="entry name" value="WD40"/>
    <property type="match status" value="8"/>
</dbReference>
<dbReference type="GO" id="GO:0005930">
    <property type="term" value="C:axoneme"/>
    <property type="evidence" value="ECO:0007669"/>
    <property type="project" value="TreeGrafter"/>
</dbReference>
<comment type="subcellular location">
    <subcellularLocation>
        <location evidence="1">Cell projection</location>
        <location evidence="1">Cilium</location>
    </subcellularLocation>
</comment>
<dbReference type="InterPro" id="IPR036322">
    <property type="entry name" value="WD40_repeat_dom_sf"/>
</dbReference>
<evidence type="ECO:0000256" key="5">
    <source>
        <dbReference type="ARBA" id="ARBA00022803"/>
    </source>
</evidence>
<dbReference type="SMART" id="SM00028">
    <property type="entry name" value="TPR"/>
    <property type="match status" value="3"/>
</dbReference>
<name>A0AAD9KDX2_9ANNE</name>
<protein>
    <recommendedName>
        <fullName evidence="13">Intraflagellar transport protein 172 homolog</fullName>
    </recommendedName>
</protein>
<accession>A0AAD9KDX2</accession>
<organism evidence="11 12">
    <name type="scientific">Paralvinella palmiformis</name>
    <dbReference type="NCBI Taxonomy" id="53620"/>
    <lineage>
        <taxon>Eukaryota</taxon>
        <taxon>Metazoa</taxon>
        <taxon>Spiralia</taxon>
        <taxon>Lophotrochozoa</taxon>
        <taxon>Annelida</taxon>
        <taxon>Polychaeta</taxon>
        <taxon>Sedentaria</taxon>
        <taxon>Canalipalpata</taxon>
        <taxon>Terebellida</taxon>
        <taxon>Terebelliformia</taxon>
        <taxon>Alvinellidae</taxon>
        <taxon>Paralvinella</taxon>
    </lineage>
</organism>
<dbReference type="InterPro" id="IPR056168">
    <property type="entry name" value="TPR_IF140/IFT172/WDR19"/>
</dbReference>
<keyword evidence="7" id="KW-0966">Cell projection</keyword>
<evidence type="ECO:0000256" key="7">
    <source>
        <dbReference type="ARBA" id="ARBA00023273"/>
    </source>
</evidence>
<dbReference type="SUPFAM" id="SSF48452">
    <property type="entry name" value="TPR-like"/>
    <property type="match status" value="2"/>
</dbReference>
<dbReference type="InterPro" id="IPR056157">
    <property type="entry name" value="TPR_IFT80_172_dom"/>
</dbReference>
<keyword evidence="6" id="KW-0969">Cilium</keyword>
<keyword evidence="2" id="KW-0217">Developmental protein</keyword>
<evidence type="ECO:0000259" key="10">
    <source>
        <dbReference type="Pfam" id="PF24762"/>
    </source>
</evidence>
<evidence type="ECO:0008006" key="13">
    <source>
        <dbReference type="Google" id="ProtNLM"/>
    </source>
</evidence>
<dbReference type="SUPFAM" id="SSF50978">
    <property type="entry name" value="WD40 repeat-like"/>
    <property type="match status" value="2"/>
</dbReference>
<dbReference type="GO" id="GO:0036064">
    <property type="term" value="C:ciliary basal body"/>
    <property type="evidence" value="ECO:0007669"/>
    <property type="project" value="TreeGrafter"/>
</dbReference>
<feature type="domain" description="IF140/IFT172/WDR19 TPR" evidence="10">
    <location>
        <begin position="954"/>
        <end position="1140"/>
    </location>
</feature>
<feature type="domain" description="IFT80/172/WDR35 TPR" evidence="9">
    <location>
        <begin position="569"/>
        <end position="696"/>
    </location>
</feature>
<comment type="similarity">
    <text evidence="8">Belongs to the IFT172 family.</text>
</comment>
<dbReference type="PANTHER" id="PTHR15722:SF2">
    <property type="entry name" value="INTRAFLAGELLAR TRANSPORT PROTEIN 172 HOMOLOG"/>
    <property type="match status" value="1"/>
</dbReference>
<evidence type="ECO:0000256" key="6">
    <source>
        <dbReference type="ARBA" id="ARBA00023069"/>
    </source>
</evidence>